<dbReference type="EMBL" id="APPZ01000007">
    <property type="protein sequence ID" value="ENV71794.1"/>
    <property type="molecule type" value="Genomic_DNA"/>
</dbReference>
<sequence length="248" mass="24904">MVTQISIVGKESHKEAVANMGGSNKVQLSKENPSVVKLQLNKDDVKSFSKEGNDLKVILNNGEVITIVGFFASDNSLVLEGSNALVWVDFVANGDAINATYSTLSNIEPLLYDDNGMSALAWIAIPLTAGGMIAWAASDSDDDSDTRVVDTTGGTGATGETGATGGTGATGNDGATGATGADGATGATGADGKSLLEILIDEGKLPPGSDINDLIDYLKGADGATGATGADGKSALELLIDAGELPPG</sequence>
<dbReference type="Pfam" id="PF22783">
    <property type="entry name" value="BapA_N"/>
    <property type="match status" value="1"/>
</dbReference>
<feature type="domain" description="Biofilm-associated protein BapA-like prefix-like" evidence="2">
    <location>
        <begin position="4"/>
        <end position="123"/>
    </location>
</feature>
<dbReference type="GeneID" id="76469653"/>
<evidence type="ECO:0000313" key="3">
    <source>
        <dbReference type="EMBL" id="ENV71794.1"/>
    </source>
</evidence>
<protein>
    <recommendedName>
        <fullName evidence="2">Biofilm-associated protein BapA-like prefix-like domain-containing protein</fullName>
    </recommendedName>
</protein>
<proteinExistence type="predicted"/>
<dbReference type="HOGENOM" id="CLU_1126481_0_0_6"/>
<feature type="compositionally biased region" description="Low complexity" evidence="1">
    <location>
        <begin position="172"/>
        <end position="186"/>
    </location>
</feature>
<dbReference type="NCBIfam" id="NF033677">
    <property type="entry name" value="biofilm_BapA_N"/>
    <property type="match status" value="1"/>
</dbReference>
<dbReference type="Proteomes" id="UP000018444">
    <property type="component" value="Unassembled WGS sequence"/>
</dbReference>
<feature type="non-terminal residue" evidence="3">
    <location>
        <position position="248"/>
    </location>
</feature>
<name>N9CMP1_ACIJO</name>
<accession>N9CMP1</accession>
<gene>
    <name evidence="3" type="ORF">F946_01247</name>
</gene>
<dbReference type="RefSeq" id="WP_004980253.1">
    <property type="nucleotide sequence ID" value="NZ_KB849705.1"/>
</dbReference>
<dbReference type="AlphaFoldDB" id="N9CMP1"/>
<dbReference type="InterPro" id="IPR048051">
    <property type="entry name" value="BapA-like_prefix-like"/>
</dbReference>
<evidence type="ECO:0000259" key="2">
    <source>
        <dbReference type="Pfam" id="PF22783"/>
    </source>
</evidence>
<feature type="region of interest" description="Disordered" evidence="1">
    <location>
        <begin position="138"/>
        <end position="186"/>
    </location>
</feature>
<comment type="caution">
    <text evidence="3">The sequence shown here is derived from an EMBL/GenBank/DDBJ whole genome shotgun (WGS) entry which is preliminary data.</text>
</comment>
<feature type="compositionally biased region" description="Gly residues" evidence="1">
    <location>
        <begin position="153"/>
        <end position="171"/>
    </location>
</feature>
<reference evidence="3 4" key="1">
    <citation type="submission" date="2013-02" db="EMBL/GenBank/DDBJ databases">
        <title>The Genome Sequence of Acinetobacter johnsonii ANC 3681.</title>
        <authorList>
            <consortium name="The Broad Institute Genome Sequencing Platform"/>
            <consortium name="The Broad Institute Genome Sequencing Center for Infectious Disease"/>
            <person name="Cerqueira G."/>
            <person name="Feldgarden M."/>
            <person name="Courvalin P."/>
            <person name="Perichon B."/>
            <person name="Grillot-Courvalin C."/>
            <person name="Clermont D."/>
            <person name="Rocha E."/>
            <person name="Yoon E.-J."/>
            <person name="Nemec A."/>
            <person name="Walker B."/>
            <person name="Young S.K."/>
            <person name="Zeng Q."/>
            <person name="Gargeya S."/>
            <person name="Fitzgerald M."/>
            <person name="Haas B."/>
            <person name="Abouelleil A."/>
            <person name="Alvarado L."/>
            <person name="Arachchi H.M."/>
            <person name="Berlin A.M."/>
            <person name="Chapman S.B."/>
            <person name="Dewar J."/>
            <person name="Goldberg J."/>
            <person name="Griggs A."/>
            <person name="Gujja S."/>
            <person name="Hansen M."/>
            <person name="Howarth C."/>
            <person name="Imamovic A."/>
            <person name="Larimer J."/>
            <person name="McCowan C."/>
            <person name="Murphy C."/>
            <person name="Neiman D."/>
            <person name="Pearson M."/>
            <person name="Priest M."/>
            <person name="Roberts A."/>
            <person name="Saif S."/>
            <person name="Shea T."/>
            <person name="Sisk P."/>
            <person name="Sykes S."/>
            <person name="Wortman J."/>
            <person name="Nusbaum C."/>
            <person name="Birren B."/>
        </authorList>
    </citation>
    <scope>NUCLEOTIDE SEQUENCE [LARGE SCALE GENOMIC DNA]</scope>
    <source>
        <strain evidence="3 4">ANC 3681</strain>
    </source>
</reference>
<evidence type="ECO:0000256" key="1">
    <source>
        <dbReference type="SAM" id="MobiDB-lite"/>
    </source>
</evidence>
<evidence type="ECO:0000313" key="4">
    <source>
        <dbReference type="Proteomes" id="UP000018444"/>
    </source>
</evidence>
<organism evidence="3 4">
    <name type="scientific">Acinetobacter johnsonii ANC 3681</name>
    <dbReference type="NCBI Taxonomy" id="1217662"/>
    <lineage>
        <taxon>Bacteria</taxon>
        <taxon>Pseudomonadati</taxon>
        <taxon>Pseudomonadota</taxon>
        <taxon>Gammaproteobacteria</taxon>
        <taxon>Moraxellales</taxon>
        <taxon>Moraxellaceae</taxon>
        <taxon>Acinetobacter</taxon>
    </lineage>
</organism>